<dbReference type="GO" id="GO:0016020">
    <property type="term" value="C:membrane"/>
    <property type="evidence" value="ECO:0007669"/>
    <property type="project" value="TreeGrafter"/>
</dbReference>
<feature type="region of interest" description="Disordered" evidence="8">
    <location>
        <begin position="1"/>
        <end position="62"/>
    </location>
</feature>
<dbReference type="FunFam" id="1.10.287.2720:FF:000001">
    <property type="entry name" value="Oxysterol-binding OBPalpha"/>
    <property type="match status" value="1"/>
</dbReference>
<dbReference type="SUPFAM" id="SSF144000">
    <property type="entry name" value="Oxysterol-binding protein-like"/>
    <property type="match status" value="1"/>
</dbReference>
<keyword evidence="4 7" id="KW-0445">Lipid transport</keyword>
<accession>A0AA35W6P8</accession>
<dbReference type="Pfam" id="PF01237">
    <property type="entry name" value="Oxysterol_BP"/>
    <property type="match status" value="1"/>
</dbReference>
<dbReference type="InterPro" id="IPR037239">
    <property type="entry name" value="OSBP_sf"/>
</dbReference>
<dbReference type="EMBL" id="CASHTH010001013">
    <property type="protein sequence ID" value="CAI8010193.1"/>
    <property type="molecule type" value="Genomic_DNA"/>
</dbReference>
<evidence type="ECO:0000256" key="6">
    <source>
        <dbReference type="RuleBase" id="RU003844"/>
    </source>
</evidence>
<evidence type="ECO:0000256" key="3">
    <source>
        <dbReference type="ARBA" id="ARBA00022553"/>
    </source>
</evidence>
<evidence type="ECO:0000256" key="4">
    <source>
        <dbReference type="ARBA" id="ARBA00023055"/>
    </source>
</evidence>
<keyword evidence="2 7" id="KW-0813">Transport</keyword>
<dbReference type="PANTHER" id="PTHR10972">
    <property type="entry name" value="OXYSTEROL-BINDING PROTEIN-RELATED"/>
    <property type="match status" value="1"/>
</dbReference>
<evidence type="ECO:0000256" key="1">
    <source>
        <dbReference type="ARBA" id="ARBA00008842"/>
    </source>
</evidence>
<dbReference type="InterPro" id="IPR018494">
    <property type="entry name" value="Oxysterol-bd_CS"/>
</dbReference>
<dbReference type="PANTHER" id="PTHR10972:SF102">
    <property type="entry name" value="OXYSTEROL-BINDING PROTEIN"/>
    <property type="match status" value="1"/>
</dbReference>
<feature type="compositionally biased region" description="Acidic residues" evidence="8">
    <location>
        <begin position="40"/>
        <end position="59"/>
    </location>
</feature>
<keyword evidence="5" id="KW-0446">Lipid-binding</keyword>
<gene>
    <name evidence="9" type="ORF">GBAR_LOCUS6733</name>
</gene>
<dbReference type="FunFam" id="2.40.160.120:FF:000002">
    <property type="entry name" value="Oxysterol-binding protein"/>
    <property type="match status" value="1"/>
</dbReference>
<evidence type="ECO:0000256" key="8">
    <source>
        <dbReference type="SAM" id="MobiDB-lite"/>
    </source>
</evidence>
<dbReference type="GO" id="GO:0005829">
    <property type="term" value="C:cytosol"/>
    <property type="evidence" value="ECO:0007669"/>
    <property type="project" value="TreeGrafter"/>
</dbReference>
<dbReference type="GO" id="GO:0006869">
    <property type="term" value="P:lipid transport"/>
    <property type="evidence" value="ECO:0007669"/>
    <property type="project" value="UniProtKB-KW"/>
</dbReference>
<protein>
    <recommendedName>
        <fullName evidence="7">Oxysterol-binding protein</fullName>
    </recommendedName>
</protein>
<evidence type="ECO:0000256" key="2">
    <source>
        <dbReference type="ARBA" id="ARBA00022448"/>
    </source>
</evidence>
<dbReference type="GO" id="GO:0032934">
    <property type="term" value="F:sterol binding"/>
    <property type="evidence" value="ECO:0007669"/>
    <property type="project" value="TreeGrafter"/>
</dbReference>
<evidence type="ECO:0000313" key="9">
    <source>
        <dbReference type="EMBL" id="CAI8010193.1"/>
    </source>
</evidence>
<dbReference type="Gene3D" id="3.30.70.3490">
    <property type="match status" value="1"/>
</dbReference>
<comment type="similarity">
    <text evidence="1 6">Belongs to the OSBP family.</text>
</comment>
<dbReference type="AlphaFoldDB" id="A0AA35W6P8"/>
<sequence>MSVLYISESSDEFYDADEELEEPPLSPMAAVAISVQPADSEADPSDVEEDQELHEDDDASSGVAQNRSIIMHMLSQARVGMDLTRITLPTFILEKRSLLEMYAEFFAHPDLFASIPDNSDPRERIIAIARYYCSAFHAARKGAVAKKPYNPILGETFRCYWDLPGGRRNAPDDDSKRLIQSGPVPYASYSSVAFVAEQVSHHPPVSGFYAECIPKRMYVNGSIYTKSKFLGLSLGVHHIGSVRLCLMDYGEEYRVNLPNAYARSILTVPWLELGGKCHIECLQNGYTADVEFHCKPFYGGRKHRITCNVNHTSERKPLLKVEGEWNGVMHIKHPNGEQEVFFDTINTPTVKKKLQKVSAQDPGESRRRWQRVTEALFSKDIEEATDAKHELEEKQRADARQRQESGVEWKQQFFHLEGDTWIYNTPLSSRTRTSKRHI</sequence>
<dbReference type="Gene3D" id="1.10.287.2720">
    <property type="match status" value="1"/>
</dbReference>
<dbReference type="FunFam" id="3.30.70.3490:FF:000001">
    <property type="entry name" value="Oxysterol-binding protein"/>
    <property type="match status" value="1"/>
</dbReference>
<feature type="compositionally biased region" description="Acidic residues" evidence="8">
    <location>
        <begin position="9"/>
        <end position="22"/>
    </location>
</feature>
<dbReference type="InterPro" id="IPR000648">
    <property type="entry name" value="Oxysterol-bd"/>
</dbReference>
<evidence type="ECO:0000256" key="7">
    <source>
        <dbReference type="RuleBase" id="RU003845"/>
    </source>
</evidence>
<evidence type="ECO:0000313" key="10">
    <source>
        <dbReference type="Proteomes" id="UP001174909"/>
    </source>
</evidence>
<keyword evidence="10" id="KW-1185">Reference proteome</keyword>
<reference evidence="9" key="1">
    <citation type="submission" date="2023-03" db="EMBL/GenBank/DDBJ databases">
        <authorList>
            <person name="Steffen K."/>
            <person name="Cardenas P."/>
        </authorList>
    </citation>
    <scope>NUCLEOTIDE SEQUENCE</scope>
</reference>
<comment type="caution">
    <text evidence="9">The sequence shown here is derived from an EMBL/GenBank/DDBJ whole genome shotgun (WGS) entry which is preliminary data.</text>
</comment>
<name>A0AA35W6P8_GEOBA</name>
<organism evidence="9 10">
    <name type="scientific">Geodia barretti</name>
    <name type="common">Barrett's horny sponge</name>
    <dbReference type="NCBI Taxonomy" id="519541"/>
    <lineage>
        <taxon>Eukaryota</taxon>
        <taxon>Metazoa</taxon>
        <taxon>Porifera</taxon>
        <taxon>Demospongiae</taxon>
        <taxon>Heteroscleromorpha</taxon>
        <taxon>Tetractinellida</taxon>
        <taxon>Astrophorina</taxon>
        <taxon>Geodiidae</taxon>
        <taxon>Geodia</taxon>
    </lineage>
</organism>
<evidence type="ECO:0000256" key="5">
    <source>
        <dbReference type="ARBA" id="ARBA00023121"/>
    </source>
</evidence>
<dbReference type="PROSITE" id="PS01013">
    <property type="entry name" value="OSBP"/>
    <property type="match status" value="1"/>
</dbReference>
<proteinExistence type="inferred from homology"/>
<dbReference type="Gene3D" id="2.40.160.120">
    <property type="match status" value="1"/>
</dbReference>
<dbReference type="Proteomes" id="UP001174909">
    <property type="component" value="Unassembled WGS sequence"/>
</dbReference>
<keyword evidence="3" id="KW-0597">Phosphoprotein</keyword>